<sequence length="363" mass="39319">MEKMMAGTIVPEKKGSFELKEVAVPEINEDEVLVKVLKLGLDGTDREIGEGLYGQAPEGQGYLIPGHESLGVVEQVGKRVNGISAGELVVATVRRPDDCINCKSGESDMCVKGDYKERGIKGLDGYMAEYYKERPEYLVRIPNGLSNVAMMLEPLSIAEKAVMEVFAVQKRMIWEPKTAMVLGTGTVGLFAAMLLRLRGLEVVSVDRTSSNPVKDRIYSGFGITHVNSAETPIASIPEKLSKKIDVAVELTGNPAAVAEAFSLPGINGILCLLSVTGESYMYNMDIGRLNYDMVLGNKVVMGSVNSNIKHFLQGVEDMVAMEGKASGVLESMVTKRIKLADFKDYSVLGDRSQIKVVLDIGSA</sequence>
<gene>
    <name evidence="7" type="ORF">UNLARM2_0402</name>
</gene>
<organism evidence="7 8">
    <name type="scientific">Candidatus Micrarchaeum acidiphilum ARMAN-2</name>
    <dbReference type="NCBI Taxonomy" id="425595"/>
    <lineage>
        <taxon>Archaea</taxon>
        <taxon>Candidatus Micrarchaeota</taxon>
        <taxon>Candidatus Micrarchaeia</taxon>
        <taxon>Candidatus Micrarchaeales</taxon>
        <taxon>Candidatus Micrarchaeaceae</taxon>
        <taxon>Candidatus Micrarchaeum</taxon>
    </lineage>
</organism>
<dbReference type="Pfam" id="PF16912">
    <property type="entry name" value="Glu_dehyd_C"/>
    <property type="match status" value="1"/>
</dbReference>
<dbReference type="CDD" id="cd08230">
    <property type="entry name" value="glucose_DH"/>
    <property type="match status" value="1"/>
</dbReference>
<proteinExistence type="predicted"/>
<evidence type="ECO:0000256" key="4">
    <source>
        <dbReference type="ARBA" id="ARBA00023002"/>
    </source>
</evidence>
<dbReference type="AlphaFoldDB" id="C7DH56"/>
<dbReference type="EMBL" id="GG697240">
    <property type="protein sequence ID" value="EET89958.1"/>
    <property type="molecule type" value="Genomic_DNA"/>
</dbReference>
<dbReference type="PANTHER" id="PTHR43189">
    <property type="entry name" value="ZINC-TYPE ALCOHOL DEHYDROGENASE-LIKE PROTEIN C1198.01-RELATED"/>
    <property type="match status" value="1"/>
</dbReference>
<keyword evidence="4" id="KW-0560">Oxidoreductase</keyword>
<evidence type="ECO:0000313" key="8">
    <source>
        <dbReference type="Proteomes" id="UP000332487"/>
    </source>
</evidence>
<dbReference type="SUPFAM" id="SSF50129">
    <property type="entry name" value="GroES-like"/>
    <property type="match status" value="1"/>
</dbReference>
<dbReference type="SUPFAM" id="SSF51735">
    <property type="entry name" value="NAD(P)-binding Rossmann-fold domains"/>
    <property type="match status" value="1"/>
</dbReference>
<reference evidence="7 8" key="1">
    <citation type="journal article" date="2009" name="Genome Biol.">
        <title>Community-wide analysis of microbial genome sequence signatures.</title>
        <authorList>
            <person name="Dick G.J."/>
            <person name="Andersson A.F."/>
            <person name="Baker B.J."/>
            <person name="Simmons S.L."/>
            <person name="Thomas B.C."/>
            <person name="Yelton A.P."/>
            <person name="Banfield J.F."/>
        </authorList>
    </citation>
    <scope>NUCLEOTIDE SEQUENCE [LARGE SCALE GENOMIC DNA]</scope>
    <source>
        <strain evidence="7">ARMAN-2</strain>
    </source>
</reference>
<feature type="domain" description="Alcohol dehydrogenase-like N-terminal" evidence="5">
    <location>
        <begin position="29"/>
        <end position="142"/>
    </location>
</feature>
<dbReference type="GO" id="GO:0016491">
    <property type="term" value="F:oxidoreductase activity"/>
    <property type="evidence" value="ECO:0007669"/>
    <property type="project" value="UniProtKB-KW"/>
</dbReference>
<reference evidence="7 8" key="2">
    <citation type="journal article" date="2010" name="Proc. Natl. Acad. Sci. U.S.A.">
        <title>Enigmatic, ultrasmall, uncultivated Archaea.</title>
        <authorList>
            <person name="Baker B.J."/>
            <person name="Comolli L.R."/>
            <person name="Dick G.J."/>
            <person name="Hauser L.J."/>
            <person name="Hyatt D."/>
            <person name="Dill B.D."/>
            <person name="Land M.L."/>
            <person name="Verberkmoes N.C."/>
            <person name="Hettich R.L."/>
            <person name="Banfield J.F."/>
        </authorList>
    </citation>
    <scope>NUCLEOTIDE SEQUENCE [LARGE SCALE GENOMIC DNA]</scope>
    <source>
        <strain evidence="7">ARMAN-2</strain>
    </source>
</reference>
<dbReference type="InterPro" id="IPR013154">
    <property type="entry name" value="ADH-like_N"/>
</dbReference>
<name>C7DH56_MICA2</name>
<dbReference type="InterPro" id="IPR011032">
    <property type="entry name" value="GroES-like_sf"/>
</dbReference>
<keyword evidence="3" id="KW-0862">Zinc</keyword>
<dbReference type="InterPro" id="IPR036291">
    <property type="entry name" value="NAD(P)-bd_dom_sf"/>
</dbReference>
<dbReference type="Pfam" id="PF08240">
    <property type="entry name" value="ADH_N"/>
    <property type="match status" value="1"/>
</dbReference>
<evidence type="ECO:0000259" key="6">
    <source>
        <dbReference type="Pfam" id="PF16912"/>
    </source>
</evidence>
<evidence type="ECO:0000256" key="2">
    <source>
        <dbReference type="ARBA" id="ARBA00022723"/>
    </source>
</evidence>
<protein>
    <submittedName>
        <fullName evidence="7">Alcohol dehydrogenase GroES domain protein</fullName>
    </submittedName>
</protein>
<evidence type="ECO:0000313" key="7">
    <source>
        <dbReference type="EMBL" id="EET89958.1"/>
    </source>
</evidence>
<accession>C7DH56</accession>
<dbReference type="Gene3D" id="3.40.50.720">
    <property type="entry name" value="NAD(P)-binding Rossmann-like Domain"/>
    <property type="match status" value="1"/>
</dbReference>
<dbReference type="Proteomes" id="UP000332487">
    <property type="component" value="Unassembled WGS sequence"/>
</dbReference>
<dbReference type="Gene3D" id="3.90.180.10">
    <property type="entry name" value="Medium-chain alcohol dehydrogenases, catalytic domain"/>
    <property type="match status" value="1"/>
</dbReference>
<dbReference type="PANTHER" id="PTHR43189:SF2">
    <property type="entry name" value="GLUCOSE 1-DEHYDROGENASE"/>
    <property type="match status" value="1"/>
</dbReference>
<keyword evidence="2" id="KW-0479">Metal-binding</keyword>
<dbReference type="InterPro" id="IPR031640">
    <property type="entry name" value="Glu_dehyd_C"/>
</dbReference>
<evidence type="ECO:0000256" key="3">
    <source>
        <dbReference type="ARBA" id="ARBA00022833"/>
    </source>
</evidence>
<dbReference type="GO" id="GO:0046872">
    <property type="term" value="F:metal ion binding"/>
    <property type="evidence" value="ECO:0007669"/>
    <property type="project" value="UniProtKB-KW"/>
</dbReference>
<comment type="cofactor">
    <cofactor evidence="1">
        <name>Zn(2+)</name>
        <dbReference type="ChEBI" id="CHEBI:29105"/>
    </cofactor>
</comment>
<evidence type="ECO:0000256" key="1">
    <source>
        <dbReference type="ARBA" id="ARBA00001947"/>
    </source>
</evidence>
<feature type="domain" description="Glucose dehydrogenase C-terminal" evidence="6">
    <location>
        <begin position="147"/>
        <end position="360"/>
    </location>
</feature>
<keyword evidence="8" id="KW-1185">Reference proteome</keyword>
<evidence type="ECO:0000259" key="5">
    <source>
        <dbReference type="Pfam" id="PF08240"/>
    </source>
</evidence>